<organism evidence="1 2">
    <name type="scientific">Kurthia populi</name>
    <dbReference type="NCBI Taxonomy" id="1562132"/>
    <lineage>
        <taxon>Bacteria</taxon>
        <taxon>Bacillati</taxon>
        <taxon>Bacillota</taxon>
        <taxon>Bacilli</taxon>
        <taxon>Bacillales</taxon>
        <taxon>Caryophanaceae</taxon>
        <taxon>Kurthia</taxon>
    </lineage>
</organism>
<keyword evidence="2" id="KW-1185">Reference proteome</keyword>
<proteinExistence type="predicted"/>
<protein>
    <submittedName>
        <fullName evidence="1">Type I-C CRISPR-associated protein Cas8c/Csd1</fullName>
    </submittedName>
</protein>
<dbReference type="Pfam" id="PF09709">
    <property type="entry name" value="Cas_Csd1"/>
    <property type="match status" value="1"/>
</dbReference>
<dbReference type="Proteomes" id="UP001597568">
    <property type="component" value="Unassembled WGS sequence"/>
</dbReference>
<dbReference type="NCBIfam" id="TIGR01863">
    <property type="entry name" value="cas_Csd1"/>
    <property type="match status" value="1"/>
</dbReference>
<sequence length="635" mass="72534">MNYLDALCTTYDRYSDRAGEEEIKAIKDREISYMLLPISHTTQTAHIEVLVTENGEFYDAEVIPKVNTVLPFTESSGSRTAALSPHVLHDKLVYVAGDYVAYTGETKKDKGFSMYIEQLGKWCDSEFSHPHVEAVYKYLKKAHLIEDLIKQDVLYADANQKLLKKWPSKDGVPDIFKTVTGGQEAAFVRFSVHVPGKVTTPIWKDKEVFNAYQNYYATLLKENALCYVSGKELPLTSQHPNKIRNSGDKTKLISSNDNSGFTFRGRFTEANQVASISYEASQKAHNALKWLIERQGRTIDGRVFLTWGLDELEVDSPVETPIQTKPFEEPQEEVQTMHSLAKAYGKLLAGYKASTEVRNGKKIYIMTLDAATPGRLSVLYYRCFDVEEYFGKLQKWHEDAEWYQSYYNSKEKKWESFIGAPSLERIAKFVYGSKASEALVKGTIERLLPSILDQRVVPADIVRSAVQQASNPVAFETFEWEQVLQVACSLVKKQNVEKGIYHTMTLNRQNTNRHYLYGRLLAVADVFERNAIKATEKTTESEKSKEKLRATNAIRYMNAFAGQPHRTWKTIHESLQPYLVREGSKAVYAQREIQEIMGLFEEGEYNNQPLNGDYLLGYYNQCQALYTKKEEAGEQ</sequence>
<dbReference type="CDD" id="cd09757">
    <property type="entry name" value="Cas8c_I-C"/>
    <property type="match status" value="1"/>
</dbReference>
<dbReference type="InterPro" id="IPR010144">
    <property type="entry name" value="CRISPR-assoc_prot_Csd1-typ"/>
</dbReference>
<gene>
    <name evidence="1" type="primary">cas8c</name>
    <name evidence="1" type="ORF">ACFSY7_06955</name>
</gene>
<dbReference type="RefSeq" id="WP_380147349.1">
    <property type="nucleotide sequence ID" value="NZ_JBHUOR010000038.1"/>
</dbReference>
<reference evidence="2" key="1">
    <citation type="journal article" date="2019" name="Int. J. Syst. Evol. Microbiol.">
        <title>The Global Catalogue of Microorganisms (GCM) 10K type strain sequencing project: providing services to taxonomists for standard genome sequencing and annotation.</title>
        <authorList>
            <consortium name="The Broad Institute Genomics Platform"/>
            <consortium name="The Broad Institute Genome Sequencing Center for Infectious Disease"/>
            <person name="Wu L."/>
            <person name="Ma J."/>
        </authorList>
    </citation>
    <scope>NUCLEOTIDE SEQUENCE [LARGE SCALE GENOMIC DNA]</scope>
    <source>
        <strain evidence="2">KCTC 33522</strain>
    </source>
</reference>
<accession>A0ABW5XZG7</accession>
<evidence type="ECO:0000313" key="1">
    <source>
        <dbReference type="EMBL" id="MFD2868232.1"/>
    </source>
</evidence>
<evidence type="ECO:0000313" key="2">
    <source>
        <dbReference type="Proteomes" id="UP001597568"/>
    </source>
</evidence>
<name>A0ABW5XZG7_9BACL</name>
<comment type="caution">
    <text evidence="1">The sequence shown here is derived from an EMBL/GenBank/DDBJ whole genome shotgun (WGS) entry which is preliminary data.</text>
</comment>
<dbReference type="EMBL" id="JBHUOR010000038">
    <property type="protein sequence ID" value="MFD2868232.1"/>
    <property type="molecule type" value="Genomic_DNA"/>
</dbReference>